<name>A0A0B2XA99_METRA</name>
<reference evidence="3 4" key="2">
    <citation type="journal article" date="2014" name="Proc. Natl. Acad. Sci. U.S.A.">
        <title>Trajectory and genomic determinants of fungal-pathogen speciation and host adaptation.</title>
        <authorList>
            <person name="Hu X."/>
            <person name="Xiao G."/>
            <person name="Zheng P."/>
            <person name="Shang Y."/>
            <person name="Su Y."/>
            <person name="Zhang X."/>
            <person name="Liu X."/>
            <person name="Zhan S."/>
            <person name="St Leger R.J."/>
            <person name="Wang C."/>
        </authorList>
    </citation>
    <scope>GENOME REANNOTATION</scope>
    <source>
        <strain evidence="4">ARSEF 23 / ATCC MYA-3075</strain>
    </source>
</reference>
<protein>
    <submittedName>
        <fullName evidence="3">HET-domain-containing protein</fullName>
    </submittedName>
</protein>
<dbReference type="GeneID" id="19265011"/>
<dbReference type="KEGG" id="maj:MAA_10727"/>
<accession>A0A0B2XA99</accession>
<dbReference type="HOGENOM" id="CLU_006586_10_3_1"/>
<dbReference type="AlphaFoldDB" id="A0A0B2XA99"/>
<keyword evidence="4" id="KW-1185">Reference proteome</keyword>
<dbReference type="Pfam" id="PF00135">
    <property type="entry name" value="COesterase"/>
    <property type="match status" value="1"/>
</dbReference>
<dbReference type="RefSeq" id="XP_011410747.1">
    <property type="nucleotide sequence ID" value="XM_011412445.1"/>
</dbReference>
<feature type="region of interest" description="Disordered" evidence="1">
    <location>
        <begin position="124"/>
        <end position="164"/>
    </location>
</feature>
<comment type="caution">
    <text evidence="3">The sequence shown here is derived from an EMBL/GenBank/DDBJ whole genome shotgun (WGS) entry which is preliminary data.</text>
</comment>
<reference evidence="3 4" key="1">
    <citation type="journal article" date="2011" name="PLoS Genet.">
        <title>Genome sequencing and comparative transcriptomics of the model entomopathogenic fungi Metarhizium anisopliae and M. acridum.</title>
        <authorList>
            <person name="Gao Q."/>
            <person name="Jin K."/>
            <person name="Ying S.H."/>
            <person name="Zhang Y."/>
            <person name="Xiao G."/>
            <person name="Shang Y."/>
            <person name="Duan Z."/>
            <person name="Hu X."/>
            <person name="Xie X.Q."/>
            <person name="Zhou G."/>
            <person name="Peng G."/>
            <person name="Luo Z."/>
            <person name="Huang W."/>
            <person name="Wang B."/>
            <person name="Fang W."/>
            <person name="Wang S."/>
            <person name="Zhong Y."/>
            <person name="Ma L.J."/>
            <person name="St Leger R.J."/>
            <person name="Zhao G.P."/>
            <person name="Pei Y."/>
            <person name="Feng M.G."/>
            <person name="Xia Y."/>
            <person name="Wang C."/>
        </authorList>
    </citation>
    <scope>NUCLEOTIDE SEQUENCE [LARGE SCALE GENOMIC DNA]</scope>
    <source>
        <strain evidence="4">ARSEF 23 / ATCC MYA-3075</strain>
    </source>
</reference>
<evidence type="ECO:0000313" key="3">
    <source>
        <dbReference type="EMBL" id="KHO11783.1"/>
    </source>
</evidence>
<dbReference type="SUPFAM" id="SSF53474">
    <property type="entry name" value="alpha/beta-Hydrolases"/>
    <property type="match status" value="1"/>
</dbReference>
<dbReference type="InterPro" id="IPR002018">
    <property type="entry name" value="CarbesteraseB"/>
</dbReference>
<sequence>MADQAGCSEASVAVPVNEGVIIGKRQPASEAYPKPLDIFYGITYATAERFRPAQSCAPVNKGRVLDAQNVGKYVPCPMASFETEEGTLRLNIFRPSKPSSDSSSGDTKLPVGCRGAFYWPSPRAPGSSGLHRGHSRVRGADCPVGPLPPARAAARRRRRPVHCATSRRVSSSTWPFQPVVDGAGGVIPDIPLRQVDALCRSDWARTLSVITGFCSHEGTQFVPLDLATNAQFSALVPSLTGGHLDALERLYPDAVTGPSKPYENAPGCRHGAQFRRLHEAYAHYAYICPVLHTAHRLSCAGARVYLYEYAATSEPFGAASHGDQAPVVAHDMETLRGQRRLVAVAEEMASRWGQFMVSPTGEITSWPRFQSPFGDGRGGGELLVFGKGNDEAAGGKSEGVAVRKRILTDEEMAQCKFWWDRMELSQGMGVSGQYRE</sequence>
<proteinExistence type="predicted"/>
<gene>
    <name evidence="3" type="ORF">MAA_10727</name>
</gene>
<dbReference type="PANTHER" id="PTHR11559">
    <property type="entry name" value="CARBOXYLESTERASE"/>
    <property type="match status" value="1"/>
</dbReference>
<dbReference type="Gene3D" id="3.40.50.1820">
    <property type="entry name" value="alpha/beta hydrolase"/>
    <property type="match status" value="2"/>
</dbReference>
<dbReference type="EMBL" id="ADNJ02000001">
    <property type="protein sequence ID" value="KHO11783.1"/>
    <property type="molecule type" value="Genomic_DNA"/>
</dbReference>
<dbReference type="InterPro" id="IPR050309">
    <property type="entry name" value="Type-B_Carboxylest/Lipase"/>
</dbReference>
<dbReference type="Proteomes" id="UP000002498">
    <property type="component" value="Unassembled WGS sequence"/>
</dbReference>
<dbReference type="OrthoDB" id="4959877at2759"/>
<evidence type="ECO:0000259" key="2">
    <source>
        <dbReference type="Pfam" id="PF00135"/>
    </source>
</evidence>
<evidence type="ECO:0000313" key="4">
    <source>
        <dbReference type="Proteomes" id="UP000002498"/>
    </source>
</evidence>
<dbReference type="InterPro" id="IPR029058">
    <property type="entry name" value="AB_hydrolase_fold"/>
</dbReference>
<feature type="domain" description="Carboxylesterase type B" evidence="2">
    <location>
        <begin position="170"/>
        <end position="358"/>
    </location>
</feature>
<organism evidence="3 4">
    <name type="scientific">Metarhizium robertsii (strain ARSEF 23 / ATCC MYA-3075)</name>
    <name type="common">Metarhizium anisopliae (strain ARSEF 23)</name>
    <dbReference type="NCBI Taxonomy" id="655844"/>
    <lineage>
        <taxon>Eukaryota</taxon>
        <taxon>Fungi</taxon>
        <taxon>Dikarya</taxon>
        <taxon>Ascomycota</taxon>
        <taxon>Pezizomycotina</taxon>
        <taxon>Sordariomycetes</taxon>
        <taxon>Hypocreomycetidae</taxon>
        <taxon>Hypocreales</taxon>
        <taxon>Clavicipitaceae</taxon>
        <taxon>Metarhizium</taxon>
    </lineage>
</organism>
<evidence type="ECO:0000256" key="1">
    <source>
        <dbReference type="SAM" id="MobiDB-lite"/>
    </source>
</evidence>